<reference evidence="1 2" key="1">
    <citation type="journal article" date="2011" name="Stand. Genomic Sci.">
        <title>Complete genome of the onion pathogen Enterobacter cloacae EcWSU1.</title>
        <authorList>
            <person name="Humann J.L."/>
            <person name="Wildung M."/>
            <person name="Cheng C.H."/>
            <person name="Lee T."/>
            <person name="Stewart J.E."/>
            <person name="Drew J.C."/>
            <person name="Triplett E.W."/>
            <person name="Main D."/>
            <person name="Schroeder B.K."/>
        </authorList>
    </citation>
    <scope>NUCLEOTIDE SEQUENCE [LARGE SCALE GENOMIC DNA]</scope>
    <source>
        <strain evidence="1 2">EcWSU1</strain>
    </source>
</reference>
<organism evidence="1 2">
    <name type="scientific">Enterobacter ludwigii</name>
    <dbReference type="NCBI Taxonomy" id="299767"/>
    <lineage>
        <taxon>Bacteria</taxon>
        <taxon>Pseudomonadati</taxon>
        <taxon>Pseudomonadota</taxon>
        <taxon>Gammaproteobacteria</taxon>
        <taxon>Enterobacterales</taxon>
        <taxon>Enterobacteriaceae</taxon>
        <taxon>Enterobacter</taxon>
        <taxon>Enterobacter cloacae complex</taxon>
    </lineage>
</organism>
<gene>
    <name evidence="1" type="ORF">EcWSU1_02276</name>
</gene>
<proteinExistence type="predicted"/>
<dbReference type="EMBL" id="CP002886">
    <property type="protein sequence ID" value="AEW73711.1"/>
    <property type="molecule type" value="Genomic_DNA"/>
</dbReference>
<dbReference type="HOGENOM" id="CLU_3396318_0_0_6"/>
<accession>G8LQ63</accession>
<evidence type="ECO:0000313" key="1">
    <source>
        <dbReference type="EMBL" id="AEW73711.1"/>
    </source>
</evidence>
<evidence type="ECO:0000313" key="2">
    <source>
        <dbReference type="Proteomes" id="UP000007838"/>
    </source>
</evidence>
<dbReference type="AlphaFoldDB" id="G8LQ63"/>
<dbReference type="KEGG" id="eec:EcWSU1_02276"/>
<name>G8LQ63_9ENTR</name>
<dbReference type="Proteomes" id="UP000007838">
    <property type="component" value="Chromosome"/>
</dbReference>
<sequence length="31" mass="3471">MFNTTGTESKFQHRRCFTVAVVAGIWACLPV</sequence>
<protein>
    <submittedName>
        <fullName evidence="1">Uncharacterized protein</fullName>
    </submittedName>
</protein>